<dbReference type="InterPro" id="IPR036249">
    <property type="entry name" value="Thioredoxin-like_sf"/>
</dbReference>
<evidence type="ECO:0000256" key="3">
    <source>
        <dbReference type="SAM" id="SignalP"/>
    </source>
</evidence>
<dbReference type="RefSeq" id="WP_317703457.1">
    <property type="nucleotide sequence ID" value="NZ_CP136921.1"/>
</dbReference>
<dbReference type="SUPFAM" id="SSF52833">
    <property type="entry name" value="Thioredoxin-like"/>
    <property type="match status" value="1"/>
</dbReference>
<feature type="chain" id="PRO_5046566811" evidence="3">
    <location>
        <begin position="26"/>
        <end position="203"/>
    </location>
</feature>
<dbReference type="PANTHER" id="PTHR12151">
    <property type="entry name" value="ELECTRON TRANSPORT PROTIN SCO1/SENC FAMILY MEMBER"/>
    <property type="match status" value="1"/>
</dbReference>
<dbReference type="CDD" id="cd02968">
    <property type="entry name" value="SCO"/>
    <property type="match status" value="1"/>
</dbReference>
<reference evidence="5 6" key="1">
    <citation type="submission" date="2023-03" db="EMBL/GenBank/DDBJ databases">
        <title>Diaphorobacter basophil sp. nov., isolated from a sewage-treatment plant.</title>
        <authorList>
            <person name="Yang K."/>
        </authorList>
    </citation>
    <scope>NUCLEOTIDE SEQUENCE [LARGE SCALE GENOMIC DNA]</scope>
    <source>
        <strain evidence="5 6">Y-1</strain>
    </source>
</reference>
<dbReference type="EMBL" id="CP136921">
    <property type="protein sequence ID" value="WOO34131.1"/>
    <property type="molecule type" value="Genomic_DNA"/>
</dbReference>
<evidence type="ECO:0000256" key="1">
    <source>
        <dbReference type="ARBA" id="ARBA00010996"/>
    </source>
</evidence>
<dbReference type="InterPro" id="IPR013766">
    <property type="entry name" value="Thioredoxin_domain"/>
</dbReference>
<name>A0ABZ0J8U6_9BURK</name>
<keyword evidence="6" id="KW-1185">Reference proteome</keyword>
<gene>
    <name evidence="5" type="ORF">P4826_08760</name>
</gene>
<evidence type="ECO:0000259" key="4">
    <source>
        <dbReference type="PROSITE" id="PS51352"/>
    </source>
</evidence>
<dbReference type="PROSITE" id="PS51352">
    <property type="entry name" value="THIOREDOXIN_2"/>
    <property type="match status" value="1"/>
</dbReference>
<protein>
    <submittedName>
        <fullName evidence="5">SCO family protein</fullName>
    </submittedName>
</protein>
<keyword evidence="3" id="KW-0732">Signal</keyword>
<feature type="signal peptide" evidence="3">
    <location>
        <begin position="1"/>
        <end position="25"/>
    </location>
</feature>
<evidence type="ECO:0000313" key="5">
    <source>
        <dbReference type="EMBL" id="WOO34131.1"/>
    </source>
</evidence>
<accession>A0ABZ0J8U6</accession>
<dbReference type="Gene3D" id="3.40.30.10">
    <property type="entry name" value="Glutaredoxin"/>
    <property type="match status" value="1"/>
</dbReference>
<proteinExistence type="inferred from homology"/>
<organism evidence="5 6">
    <name type="scientific">Diaphorobacter limosus</name>
    <dbReference type="NCBI Taxonomy" id="3036128"/>
    <lineage>
        <taxon>Bacteria</taxon>
        <taxon>Pseudomonadati</taxon>
        <taxon>Pseudomonadota</taxon>
        <taxon>Betaproteobacteria</taxon>
        <taxon>Burkholderiales</taxon>
        <taxon>Comamonadaceae</taxon>
        <taxon>Diaphorobacter</taxon>
    </lineage>
</organism>
<dbReference type="InterPro" id="IPR003782">
    <property type="entry name" value="SCO1/SenC"/>
</dbReference>
<feature type="domain" description="Thioredoxin" evidence="4">
    <location>
        <begin position="24"/>
        <end position="203"/>
    </location>
</feature>
<dbReference type="Proteomes" id="UP001303211">
    <property type="component" value="Chromosome"/>
</dbReference>
<keyword evidence="2" id="KW-0186">Copper</keyword>
<evidence type="ECO:0000256" key="2">
    <source>
        <dbReference type="ARBA" id="ARBA00023008"/>
    </source>
</evidence>
<dbReference type="Pfam" id="PF02630">
    <property type="entry name" value="SCO1-SenC"/>
    <property type="match status" value="1"/>
</dbReference>
<dbReference type="PANTHER" id="PTHR12151:SF25">
    <property type="entry name" value="LINALOOL DEHYDRATASE_ISOMERASE DOMAIN-CONTAINING PROTEIN"/>
    <property type="match status" value="1"/>
</dbReference>
<evidence type="ECO:0000313" key="6">
    <source>
        <dbReference type="Proteomes" id="UP001303211"/>
    </source>
</evidence>
<comment type="similarity">
    <text evidence="1">Belongs to the SCO1/2 family.</text>
</comment>
<sequence>MLKRNTLKKIAIGALWVGAAGIFSACSPKGPKFQGVDLTGAEYGRDLPLTDQFGKERSIKDFAGKVVVVFFGYTQCPDVCPTSMSELAEVKRSLGADGDKLQGIFVTVDPERDTPEMLKGYMASFDPSFIALRGTPEQLVAVAKDFKIYFKRVDGQTPTSYTMDHSAGSYVYDTKGRLRVYHRYGAGAQSLAADVRALLDEGR</sequence>
<dbReference type="PROSITE" id="PS51257">
    <property type="entry name" value="PROKAR_LIPOPROTEIN"/>
    <property type="match status" value="1"/>
</dbReference>